<dbReference type="EMBL" id="CATQJL010000305">
    <property type="protein sequence ID" value="CAJ0604457.1"/>
    <property type="molecule type" value="Genomic_DNA"/>
</dbReference>
<evidence type="ECO:0000313" key="3">
    <source>
        <dbReference type="Proteomes" id="UP001176961"/>
    </source>
</evidence>
<feature type="transmembrane region" description="Helical" evidence="1">
    <location>
        <begin position="26"/>
        <end position="50"/>
    </location>
</feature>
<keyword evidence="1" id="KW-0472">Membrane</keyword>
<proteinExistence type="predicted"/>
<gene>
    <name evidence="2" type="ORF">CYNAS_LOCUS16440</name>
</gene>
<organism evidence="2 3">
    <name type="scientific">Cylicocyclus nassatus</name>
    <name type="common">Nematode worm</name>
    <dbReference type="NCBI Taxonomy" id="53992"/>
    <lineage>
        <taxon>Eukaryota</taxon>
        <taxon>Metazoa</taxon>
        <taxon>Ecdysozoa</taxon>
        <taxon>Nematoda</taxon>
        <taxon>Chromadorea</taxon>
        <taxon>Rhabditida</taxon>
        <taxon>Rhabditina</taxon>
        <taxon>Rhabditomorpha</taxon>
        <taxon>Strongyloidea</taxon>
        <taxon>Strongylidae</taxon>
        <taxon>Cylicocyclus</taxon>
    </lineage>
</organism>
<dbReference type="Proteomes" id="UP001176961">
    <property type="component" value="Unassembled WGS sequence"/>
</dbReference>
<keyword evidence="3" id="KW-1185">Reference proteome</keyword>
<protein>
    <submittedName>
        <fullName evidence="2">Uncharacterized protein</fullName>
    </submittedName>
</protein>
<evidence type="ECO:0000256" key="1">
    <source>
        <dbReference type="SAM" id="Phobius"/>
    </source>
</evidence>
<name>A0AA36H5T0_CYLNA</name>
<keyword evidence="1" id="KW-1133">Transmembrane helix</keyword>
<accession>A0AA36H5T0</accession>
<reference evidence="2" key="1">
    <citation type="submission" date="2023-07" db="EMBL/GenBank/DDBJ databases">
        <authorList>
            <consortium name="CYATHOMIX"/>
        </authorList>
    </citation>
    <scope>NUCLEOTIDE SEQUENCE</scope>
    <source>
        <strain evidence="2">N/A</strain>
    </source>
</reference>
<dbReference type="AlphaFoldDB" id="A0AA36H5T0"/>
<evidence type="ECO:0000313" key="2">
    <source>
        <dbReference type="EMBL" id="CAJ0604457.1"/>
    </source>
</evidence>
<sequence length="52" mass="6344">METNDVALWLKMRDFDNMLTLLQSKIYYTMAVKWFCFLKFTFGFMAQLFLCQ</sequence>
<keyword evidence="1" id="KW-0812">Transmembrane</keyword>
<comment type="caution">
    <text evidence="2">The sequence shown here is derived from an EMBL/GenBank/DDBJ whole genome shotgun (WGS) entry which is preliminary data.</text>
</comment>